<dbReference type="EMBL" id="JBBXJM010000004">
    <property type="protein sequence ID" value="KAL1408182.1"/>
    <property type="molecule type" value="Genomic_DNA"/>
</dbReference>
<gene>
    <name evidence="15" type="ORF">Q8F55_004987</name>
</gene>
<feature type="region of interest" description="Disordered" evidence="13">
    <location>
        <begin position="1"/>
        <end position="101"/>
    </location>
</feature>
<evidence type="ECO:0000256" key="3">
    <source>
        <dbReference type="ARBA" id="ARBA00006793"/>
    </source>
</evidence>
<dbReference type="SUPFAM" id="SSF52540">
    <property type="entry name" value="P-loop containing nucleoside triphosphate hydrolases"/>
    <property type="match status" value="1"/>
</dbReference>
<keyword evidence="7" id="KW-0067">ATP-binding</keyword>
<evidence type="ECO:0000256" key="6">
    <source>
        <dbReference type="ARBA" id="ARBA00022763"/>
    </source>
</evidence>
<keyword evidence="16" id="KW-1185">Reference proteome</keyword>
<evidence type="ECO:0000256" key="2">
    <source>
        <dbReference type="ARBA" id="ARBA00004286"/>
    </source>
</evidence>
<protein>
    <recommendedName>
        <fullName evidence="14">RecF/RecN/SMC N-terminal domain-containing protein</fullName>
    </recommendedName>
</protein>
<evidence type="ECO:0000256" key="12">
    <source>
        <dbReference type="SAM" id="Coils"/>
    </source>
</evidence>
<evidence type="ECO:0000259" key="14">
    <source>
        <dbReference type="Pfam" id="PF02463"/>
    </source>
</evidence>
<evidence type="ECO:0000256" key="9">
    <source>
        <dbReference type="ARBA" id="ARBA00023172"/>
    </source>
</evidence>
<comment type="subcellular location">
    <subcellularLocation>
        <location evidence="2">Chromosome</location>
    </subcellularLocation>
    <subcellularLocation>
        <location evidence="1">Nucleus</location>
    </subcellularLocation>
</comment>
<sequence length="1149" mass="129145">MAGPRSKRPLRSPEDSDGDDSESRAEVVKRVKLERLEQSRRSSSPAPPNEEEREDEDMSGDDTDSDIAHEETYEAFQREKERQRKERKNNPGLDVQDPSGTLKSITLTNFMSHANTTVDFASKLNFLVGANGSGKSAILTAIAVVFGAKATVTGRGQGVKDLIMRGRNKAGIKVVIDNRGPGAFKPDVYGSRIIIERSIHSSGASGYTFKSSEGNIIERKREALDDMLNHFRMDIDSPLTILTQDNAKTFLATADEKKLFTFFMKGTQLAPISDQYNGIKKRVVKIQEDLNSAEEEIPELQVKERALRRQMEAAKKVSELRKEEYNLQRQIAWAYVAGKEKECGSVRQDVKDSSDKLAKIDETISDKQGIRHDSERKMEIIQREMDDIVKQREPLKLELKKAKDASAAAERDAEANKHAMNDCQGDLDSAEQEVQELTRQIAAASGDEGPNAQEAALRNKKEGAEKALRNMSDKLPRAEEDVETATQALEAQGREVAVLNNRRDELANDLDKGRQRLATLEQASTNRLARYGRGIELVLRAISRAKWRHSPPLGPIGQYVHLRDDAFQYRDVLQGAMGHFLCSFAVRHDEDKVQLMRILNDCARQGYQPLDRPGHFPPILKHAGDLFDYSRGDLSNRTDTVLSKLKIDNEYVLRILIDRFHIEKLVVSPNRSDGLDEIKRLLSQGLPEVQLLSADGTSQTGRPGDLFQSSPVSAWAGVALFVKDVAGEIGALRQEVETTKAAHLDAVAKCREQAAAVHAAQAALAEKKRAQERINKGLQDVRRALDGVNEQLADLAPAHGNALLFTKQARDEAVAQMKQELRVLRDKQKEFDAAHTQALKLADEAKEKCAASEPALNNSKQTMHLLHLKCAQSKQDETHYKRSRDQTERQLNELQQKLEQVEEEVADWTRRAEEKWARIEVTQTPEELQQRRTVLMTRIRDAEKNDNINVDDLTAKYNEARANIEQRQSDIALFGGLVNTMNQMLVTRLDRWDDLRQHICARASVYFADNMYKRRYHGKLKFDHERSKLEITVETGGNEKRVHAAAPLVYKKISSLSGGEKSYTTVSLLLALWELSPTAIRCLDEWDVFMDMVNRQIAAKLLIEGAREGQSKQFLLITPQTLSGVPSNMGPDSKVIVLKDPERGQTTLV</sequence>
<evidence type="ECO:0000256" key="7">
    <source>
        <dbReference type="ARBA" id="ARBA00022840"/>
    </source>
</evidence>
<dbReference type="InterPro" id="IPR003395">
    <property type="entry name" value="RecF/RecN/SMC_N"/>
</dbReference>
<organism evidence="15 16">
    <name type="scientific">Vanrija albida</name>
    <dbReference type="NCBI Taxonomy" id="181172"/>
    <lineage>
        <taxon>Eukaryota</taxon>
        <taxon>Fungi</taxon>
        <taxon>Dikarya</taxon>
        <taxon>Basidiomycota</taxon>
        <taxon>Agaricomycotina</taxon>
        <taxon>Tremellomycetes</taxon>
        <taxon>Trichosporonales</taxon>
        <taxon>Trichosporonaceae</taxon>
        <taxon>Vanrija</taxon>
    </lineage>
</organism>
<feature type="coiled-coil region" evidence="12">
    <location>
        <begin position="877"/>
        <end position="911"/>
    </location>
</feature>
<dbReference type="RefSeq" id="XP_069208126.1">
    <property type="nucleotide sequence ID" value="XM_069353484.1"/>
</dbReference>
<feature type="coiled-coil region" evidence="12">
    <location>
        <begin position="276"/>
        <end position="323"/>
    </location>
</feature>
<evidence type="ECO:0000256" key="4">
    <source>
        <dbReference type="ARBA" id="ARBA00022454"/>
    </source>
</evidence>
<keyword evidence="11" id="KW-0539">Nucleus</keyword>
<comment type="caution">
    <text evidence="15">The sequence shown here is derived from an EMBL/GenBank/DDBJ whole genome shotgun (WGS) entry which is preliminary data.</text>
</comment>
<dbReference type="PANTHER" id="PTHR19306">
    <property type="entry name" value="STRUCTURAL MAINTENANCE OF CHROMOSOMES 5,6 SMC5, SMC6"/>
    <property type="match status" value="1"/>
</dbReference>
<evidence type="ECO:0000256" key="5">
    <source>
        <dbReference type="ARBA" id="ARBA00022741"/>
    </source>
</evidence>
<feature type="compositionally biased region" description="Acidic residues" evidence="13">
    <location>
        <begin position="49"/>
        <end position="65"/>
    </location>
</feature>
<keyword evidence="8 12" id="KW-0175">Coiled coil</keyword>
<feature type="compositionally biased region" description="Basic and acidic residues" evidence="13">
    <location>
        <begin position="21"/>
        <end position="40"/>
    </location>
</feature>
<dbReference type="Gene3D" id="3.40.50.300">
    <property type="entry name" value="P-loop containing nucleotide triphosphate hydrolases"/>
    <property type="match status" value="2"/>
</dbReference>
<evidence type="ECO:0000313" key="16">
    <source>
        <dbReference type="Proteomes" id="UP001565368"/>
    </source>
</evidence>
<evidence type="ECO:0000256" key="13">
    <source>
        <dbReference type="SAM" id="MobiDB-lite"/>
    </source>
</evidence>
<dbReference type="Proteomes" id="UP001565368">
    <property type="component" value="Unassembled WGS sequence"/>
</dbReference>
<evidence type="ECO:0000256" key="1">
    <source>
        <dbReference type="ARBA" id="ARBA00004123"/>
    </source>
</evidence>
<dbReference type="GeneID" id="95986030"/>
<proteinExistence type="inferred from homology"/>
<feature type="coiled-coil region" evidence="12">
    <location>
        <begin position="420"/>
        <end position="523"/>
    </location>
</feature>
<dbReference type="InterPro" id="IPR027417">
    <property type="entry name" value="P-loop_NTPase"/>
</dbReference>
<dbReference type="PANTHER" id="PTHR19306:SF6">
    <property type="entry name" value="STRUCTURAL MAINTENANCE OF CHROMOSOMES PROTEIN 6"/>
    <property type="match status" value="1"/>
</dbReference>
<evidence type="ECO:0000256" key="11">
    <source>
        <dbReference type="ARBA" id="ARBA00023242"/>
    </source>
</evidence>
<dbReference type="Pfam" id="PF02463">
    <property type="entry name" value="SMC_N"/>
    <property type="match status" value="1"/>
</dbReference>
<evidence type="ECO:0000313" key="15">
    <source>
        <dbReference type="EMBL" id="KAL1408182.1"/>
    </source>
</evidence>
<keyword evidence="4" id="KW-0158">Chromosome</keyword>
<feature type="domain" description="RecF/RecN/SMC N-terminal" evidence="14">
    <location>
        <begin position="102"/>
        <end position="1118"/>
    </location>
</feature>
<comment type="similarity">
    <text evidence="3">Belongs to the SMC family. SMC6 subfamily.</text>
</comment>
<reference evidence="15 16" key="1">
    <citation type="submission" date="2023-08" db="EMBL/GenBank/DDBJ databases">
        <title>Annotated Genome Sequence of Vanrija albida AlHP1.</title>
        <authorList>
            <person name="Herzog R."/>
        </authorList>
    </citation>
    <scope>NUCLEOTIDE SEQUENCE [LARGE SCALE GENOMIC DNA]</scope>
    <source>
        <strain evidence="15 16">AlHP1</strain>
    </source>
</reference>
<feature type="compositionally biased region" description="Basic residues" evidence="13">
    <location>
        <begin position="1"/>
        <end position="10"/>
    </location>
</feature>
<keyword evidence="9" id="KW-0233">DNA recombination</keyword>
<name>A0ABR3Q0U9_9TREE</name>
<keyword evidence="6" id="KW-0227">DNA damage</keyword>
<keyword evidence="5" id="KW-0547">Nucleotide-binding</keyword>
<keyword evidence="10" id="KW-0234">DNA repair</keyword>
<evidence type="ECO:0000256" key="10">
    <source>
        <dbReference type="ARBA" id="ARBA00023204"/>
    </source>
</evidence>
<accession>A0ABR3Q0U9</accession>
<feature type="compositionally biased region" description="Basic and acidic residues" evidence="13">
    <location>
        <begin position="66"/>
        <end position="84"/>
    </location>
</feature>
<evidence type="ECO:0000256" key="8">
    <source>
        <dbReference type="ARBA" id="ARBA00023054"/>
    </source>
</evidence>